<sequence>MKLAFGLKHLHQDGQMRPCAELPRRRRRKQLRSGAVKKWRSEHDDMERSLDDGVFSCSHHLDHCNNNTDSTPALNRKKCFAKTNSKFQSSVAPRNCRASMLSRSLISIGWKAASRAS</sequence>
<dbReference type="AlphaFoldDB" id="A0A2U9BTM0"/>
<keyword evidence="2" id="KW-1185">Reference proteome</keyword>
<evidence type="ECO:0000313" key="2">
    <source>
        <dbReference type="Proteomes" id="UP000246464"/>
    </source>
</evidence>
<dbReference type="Proteomes" id="UP000246464">
    <property type="component" value="Chromosome 9"/>
</dbReference>
<organism evidence="1 2">
    <name type="scientific">Scophthalmus maximus</name>
    <name type="common">Turbot</name>
    <name type="synonym">Psetta maxima</name>
    <dbReference type="NCBI Taxonomy" id="52904"/>
    <lineage>
        <taxon>Eukaryota</taxon>
        <taxon>Metazoa</taxon>
        <taxon>Chordata</taxon>
        <taxon>Craniata</taxon>
        <taxon>Vertebrata</taxon>
        <taxon>Euteleostomi</taxon>
        <taxon>Actinopterygii</taxon>
        <taxon>Neopterygii</taxon>
        <taxon>Teleostei</taxon>
        <taxon>Neoteleostei</taxon>
        <taxon>Acanthomorphata</taxon>
        <taxon>Carangaria</taxon>
        <taxon>Pleuronectiformes</taxon>
        <taxon>Pleuronectoidei</taxon>
        <taxon>Scophthalmidae</taxon>
        <taxon>Scophthalmus</taxon>
    </lineage>
</organism>
<gene>
    <name evidence="1" type="ORF">SMAX5B_010396</name>
</gene>
<proteinExistence type="predicted"/>
<evidence type="ECO:0000313" key="1">
    <source>
        <dbReference type="EMBL" id="AWP07567.1"/>
    </source>
</evidence>
<name>A0A2U9BTM0_SCOMX</name>
<protein>
    <submittedName>
        <fullName evidence="1">Uncharacterized protein</fullName>
    </submittedName>
</protein>
<reference evidence="1 2" key="1">
    <citation type="submission" date="2017-12" db="EMBL/GenBank/DDBJ databases">
        <title>Integrating genomic resources of turbot (Scophthalmus maximus) in depth evaluation of genetic and physical mapping variation across individuals.</title>
        <authorList>
            <person name="Martinez P."/>
        </authorList>
    </citation>
    <scope>NUCLEOTIDE SEQUENCE [LARGE SCALE GENOMIC DNA]</scope>
</reference>
<dbReference type="EMBL" id="CP026251">
    <property type="protein sequence ID" value="AWP07567.1"/>
    <property type="molecule type" value="Genomic_DNA"/>
</dbReference>
<accession>A0A2U9BTM0</accession>